<dbReference type="RefSeq" id="WP_195804041.1">
    <property type="nucleotide sequence ID" value="NZ_CP061379.1"/>
</dbReference>
<evidence type="ECO:0000313" key="2">
    <source>
        <dbReference type="EMBL" id="QPF94565.1"/>
    </source>
</evidence>
<feature type="region of interest" description="Disordered" evidence="1">
    <location>
        <begin position="81"/>
        <end position="101"/>
    </location>
</feature>
<proteinExistence type="predicted"/>
<dbReference type="AlphaFoldDB" id="A0A7S9DBA0"/>
<reference evidence="2 3" key="1">
    <citation type="submission" date="2020-09" db="EMBL/GenBank/DDBJ databases">
        <title>Complete genomes of bradyrhizobia occurring on native shrubby legumes in Australia.</title>
        <authorList>
            <person name="Lafay B."/>
        </authorList>
    </citation>
    <scope>NUCLEOTIDE SEQUENCE [LARGE SCALE GENOMIC DNA]</scope>
    <source>
        <strain evidence="2 3">BDV5040</strain>
    </source>
</reference>
<gene>
    <name evidence="2" type="ORF">IC761_15380</name>
</gene>
<sequence>MPQIWLTYNELAALIDCDAAEACGTAAAIPLDRRKSRDGLTRVKLDAALTELFLDAALRQRAEQEIAACASNLRAMHERMARRPLTLPTPHAAAASSTGRG</sequence>
<name>A0A7S9DBA0_9BRAD</name>
<evidence type="ECO:0000313" key="3">
    <source>
        <dbReference type="Proteomes" id="UP000594621"/>
    </source>
</evidence>
<dbReference type="Proteomes" id="UP000594621">
    <property type="component" value="Chromosome"/>
</dbReference>
<dbReference type="KEGG" id="bcou:IC761_15380"/>
<feature type="compositionally biased region" description="Low complexity" evidence="1">
    <location>
        <begin position="84"/>
        <end position="101"/>
    </location>
</feature>
<organism evidence="2 3">
    <name type="scientific">Bradyrhizobium commune</name>
    <dbReference type="NCBI Taxonomy" id="83627"/>
    <lineage>
        <taxon>Bacteria</taxon>
        <taxon>Pseudomonadati</taxon>
        <taxon>Pseudomonadota</taxon>
        <taxon>Alphaproteobacteria</taxon>
        <taxon>Hyphomicrobiales</taxon>
        <taxon>Nitrobacteraceae</taxon>
        <taxon>Bradyrhizobium</taxon>
    </lineage>
</organism>
<dbReference type="EMBL" id="CP061379">
    <property type="protein sequence ID" value="QPF94565.1"/>
    <property type="molecule type" value="Genomic_DNA"/>
</dbReference>
<accession>A0A7S9DBA0</accession>
<keyword evidence="3" id="KW-1185">Reference proteome</keyword>
<evidence type="ECO:0000256" key="1">
    <source>
        <dbReference type="SAM" id="MobiDB-lite"/>
    </source>
</evidence>
<protein>
    <submittedName>
        <fullName evidence="2">Uncharacterized protein</fullName>
    </submittedName>
</protein>